<proteinExistence type="predicted"/>
<keyword evidence="1" id="KW-1185">Reference proteome</keyword>
<sequence>MTAANIECDLRNDESDTVLLSQFKLPDNCYRNKLNFYVDMNNFPFYQINKKIQNLPKYLNKMVKSKIPVIEFGHYLSVICIYDHIENEYDFSRKWNGIYGEELFISFFNEEYKHGHAAADDYLINPTYVVFGLLIIISMPICNIQTEKFWGFKIIKDLKNQVLIEFDNFDGKRNTASPAFFLAILLKEHRKTIQLETGKKSDEFGFWFLNEEKLERIKQGFGDAC</sequence>
<dbReference type="AlphaFoldDB" id="A0A914PRR8"/>
<accession>A0A914PRR8</accession>
<reference evidence="2" key="1">
    <citation type="submission" date="2022-11" db="UniProtKB">
        <authorList>
            <consortium name="WormBaseParasite"/>
        </authorList>
    </citation>
    <scope>IDENTIFICATION</scope>
</reference>
<protein>
    <submittedName>
        <fullName evidence="2">Uncharacterized protein</fullName>
    </submittedName>
</protein>
<name>A0A914PRR8_9BILA</name>
<organism evidence="1 2">
    <name type="scientific">Panagrolaimus davidi</name>
    <dbReference type="NCBI Taxonomy" id="227884"/>
    <lineage>
        <taxon>Eukaryota</taxon>
        <taxon>Metazoa</taxon>
        <taxon>Ecdysozoa</taxon>
        <taxon>Nematoda</taxon>
        <taxon>Chromadorea</taxon>
        <taxon>Rhabditida</taxon>
        <taxon>Tylenchina</taxon>
        <taxon>Panagrolaimomorpha</taxon>
        <taxon>Panagrolaimoidea</taxon>
        <taxon>Panagrolaimidae</taxon>
        <taxon>Panagrolaimus</taxon>
    </lineage>
</organism>
<evidence type="ECO:0000313" key="1">
    <source>
        <dbReference type="Proteomes" id="UP000887578"/>
    </source>
</evidence>
<evidence type="ECO:0000313" key="2">
    <source>
        <dbReference type="WBParaSite" id="PDA_v2.g20836.t1"/>
    </source>
</evidence>
<dbReference type="WBParaSite" id="PDA_v2.g20836.t1">
    <property type="protein sequence ID" value="PDA_v2.g20836.t1"/>
    <property type="gene ID" value="PDA_v2.g20836"/>
</dbReference>
<dbReference type="Proteomes" id="UP000887578">
    <property type="component" value="Unplaced"/>
</dbReference>